<sequence length="157" mass="16560">MRGRSPTLHANALRLGRHGVLIRGGSGAGKSVLTLALLEHEAELGRSAALVADDRVIIERTGDALIARVPETIAGLIELRGVGILKWPSEPECTLSLVVDLGPASAMPRMPEPAESRTEIEGIALARLQLAAMGEGMDLAVAALTVRTMLRHLDPPV</sequence>
<keyword evidence="2" id="KW-0418">Kinase</keyword>
<dbReference type="Proteomes" id="UP000223606">
    <property type="component" value="Chromosome 1"/>
</dbReference>
<dbReference type="RefSeq" id="WP_099558596.1">
    <property type="nucleotide sequence ID" value="NZ_LT960614.1"/>
</dbReference>
<dbReference type="Gene3D" id="3.40.50.300">
    <property type="entry name" value="P-loop containing nucleotide triphosphate hydrolases"/>
    <property type="match status" value="1"/>
</dbReference>
<evidence type="ECO:0000313" key="2">
    <source>
        <dbReference type="EMBL" id="SON58390.1"/>
    </source>
</evidence>
<accession>A0A2C9DDZ3</accession>
<dbReference type="InterPro" id="IPR027417">
    <property type="entry name" value="P-loop_NTPase"/>
</dbReference>
<evidence type="ECO:0000259" key="1">
    <source>
        <dbReference type="Pfam" id="PF07475"/>
    </source>
</evidence>
<dbReference type="EMBL" id="LT960614">
    <property type="protein sequence ID" value="SON58390.1"/>
    <property type="molecule type" value="Genomic_DNA"/>
</dbReference>
<dbReference type="OrthoDB" id="8326226at2"/>
<gene>
    <name evidence="2" type="primary">hprK</name>
    <name evidence="2" type="ORF">HDIA_4849</name>
</gene>
<organism evidence="2 3">
    <name type="scientific">Hartmannibacter diazotrophicus</name>
    <dbReference type="NCBI Taxonomy" id="1482074"/>
    <lineage>
        <taxon>Bacteria</taxon>
        <taxon>Pseudomonadati</taxon>
        <taxon>Pseudomonadota</taxon>
        <taxon>Alphaproteobacteria</taxon>
        <taxon>Hyphomicrobiales</taxon>
        <taxon>Pleomorphomonadaceae</taxon>
        <taxon>Hartmannibacter</taxon>
    </lineage>
</organism>
<dbReference type="CDD" id="cd01918">
    <property type="entry name" value="HprK_C"/>
    <property type="match status" value="1"/>
</dbReference>
<dbReference type="EC" id="2.7.11.-" evidence="2"/>
<dbReference type="GO" id="GO:0000155">
    <property type="term" value="F:phosphorelay sensor kinase activity"/>
    <property type="evidence" value="ECO:0007669"/>
    <property type="project" value="InterPro"/>
</dbReference>
<dbReference type="SUPFAM" id="SSF53795">
    <property type="entry name" value="PEP carboxykinase-like"/>
    <property type="match status" value="1"/>
</dbReference>
<keyword evidence="2" id="KW-0808">Transferase</keyword>
<evidence type="ECO:0000313" key="3">
    <source>
        <dbReference type="Proteomes" id="UP000223606"/>
    </source>
</evidence>
<proteinExistence type="predicted"/>
<dbReference type="GO" id="GO:0006109">
    <property type="term" value="P:regulation of carbohydrate metabolic process"/>
    <property type="evidence" value="ECO:0007669"/>
    <property type="project" value="InterPro"/>
</dbReference>
<dbReference type="GO" id="GO:0005524">
    <property type="term" value="F:ATP binding"/>
    <property type="evidence" value="ECO:0007669"/>
    <property type="project" value="InterPro"/>
</dbReference>
<dbReference type="AlphaFoldDB" id="A0A2C9DDZ3"/>
<dbReference type="KEGG" id="hdi:HDIA_4849"/>
<keyword evidence="3" id="KW-1185">Reference proteome</keyword>
<dbReference type="InterPro" id="IPR011104">
    <property type="entry name" value="Hpr_kin/Pase_C"/>
</dbReference>
<protein>
    <submittedName>
        <fullName evidence="2">HPr kinase/phosphorylase</fullName>
        <ecNumber evidence="2">2.7.11.-</ecNumber>
    </submittedName>
</protein>
<reference evidence="3" key="1">
    <citation type="submission" date="2017-09" db="EMBL/GenBank/DDBJ databases">
        <title>Genome sequence of Nannocystis excedens DSM 71.</title>
        <authorList>
            <person name="Blom J."/>
        </authorList>
    </citation>
    <scope>NUCLEOTIDE SEQUENCE [LARGE SCALE GENOMIC DNA]</scope>
    <source>
        <strain evidence="3">type strain: E19</strain>
    </source>
</reference>
<feature type="domain" description="HPr kinase/phosphorylase C-terminal" evidence="1">
    <location>
        <begin position="7"/>
        <end position="86"/>
    </location>
</feature>
<name>A0A2C9DDZ3_9HYPH</name>
<dbReference type="Pfam" id="PF07475">
    <property type="entry name" value="Hpr_kinase_C"/>
    <property type="match status" value="1"/>
</dbReference>